<feature type="domain" description="UvrD-like helicase C-terminal" evidence="1">
    <location>
        <begin position="654"/>
        <end position="701"/>
    </location>
</feature>
<dbReference type="Pfam" id="PF18335">
    <property type="entry name" value="SH3_13"/>
    <property type="match status" value="1"/>
</dbReference>
<reference evidence="4 5" key="1">
    <citation type="submission" date="2024-03" db="EMBL/GenBank/DDBJ databases">
        <title>Bacilli Hybrid Assemblies.</title>
        <authorList>
            <person name="Kovac J."/>
        </authorList>
    </citation>
    <scope>NUCLEOTIDE SEQUENCE [LARGE SCALE GENOMIC DNA]</scope>
    <source>
        <strain evidence="4 5">FSL M8-0022</strain>
    </source>
</reference>
<dbReference type="InterPro" id="IPR029493">
    <property type="entry name" value="RecD2-like_HHH"/>
</dbReference>
<dbReference type="InterPro" id="IPR051055">
    <property type="entry name" value="PIF1_helicase"/>
</dbReference>
<comment type="caution">
    <text evidence="4">The sequence shown here is derived from an EMBL/GenBank/DDBJ whole genome shotgun (WGS) entry which is preliminary data.</text>
</comment>
<gene>
    <name evidence="4" type="ORF">NST17_19680</name>
</gene>
<dbReference type="Pfam" id="PF13538">
    <property type="entry name" value="UvrD_C_2"/>
    <property type="match status" value="1"/>
</dbReference>
<dbReference type="Pfam" id="PF14490">
    <property type="entry name" value="HHH_RecD2"/>
    <property type="match status" value="1"/>
</dbReference>
<dbReference type="Gene3D" id="2.30.30.940">
    <property type="match status" value="1"/>
</dbReference>
<dbReference type="Proteomes" id="UP001459714">
    <property type="component" value="Unassembled WGS sequence"/>
</dbReference>
<evidence type="ECO:0000259" key="3">
    <source>
        <dbReference type="Pfam" id="PF18335"/>
    </source>
</evidence>
<dbReference type="CDD" id="cd17933">
    <property type="entry name" value="DEXSc_RecD-like"/>
    <property type="match status" value="1"/>
</dbReference>
<dbReference type="InterPro" id="IPR027417">
    <property type="entry name" value="P-loop_NTPase"/>
</dbReference>
<dbReference type="PANTHER" id="PTHR47642">
    <property type="entry name" value="ATP-DEPENDENT DNA HELICASE"/>
    <property type="match status" value="1"/>
</dbReference>
<accession>A0ABU9K2M8</accession>
<dbReference type="RefSeq" id="WP_342021015.1">
    <property type="nucleotide sequence ID" value="NZ_JBBYAK010000002.1"/>
</dbReference>
<dbReference type="SUPFAM" id="SSF52540">
    <property type="entry name" value="P-loop containing nucleoside triphosphate hydrolases"/>
    <property type="match status" value="2"/>
</dbReference>
<dbReference type="InterPro" id="IPR027785">
    <property type="entry name" value="UvrD-like_helicase_C"/>
</dbReference>
<evidence type="ECO:0000259" key="2">
    <source>
        <dbReference type="Pfam" id="PF14490"/>
    </source>
</evidence>
<dbReference type="Pfam" id="PF13604">
    <property type="entry name" value="AAA_30"/>
    <property type="match status" value="1"/>
</dbReference>
<feature type="domain" description="ATP-dependent RecD2 DNA helicase SH3" evidence="3">
    <location>
        <begin position="563"/>
        <end position="637"/>
    </location>
</feature>
<protein>
    <submittedName>
        <fullName evidence="4">AAA family ATPase</fullName>
    </submittedName>
</protein>
<evidence type="ECO:0000313" key="5">
    <source>
        <dbReference type="Proteomes" id="UP001459714"/>
    </source>
</evidence>
<organism evidence="4 5">
    <name type="scientific">Caldifermentibacillus hisashii</name>
    <dbReference type="NCBI Taxonomy" id="996558"/>
    <lineage>
        <taxon>Bacteria</taxon>
        <taxon>Bacillati</taxon>
        <taxon>Bacillota</taxon>
        <taxon>Bacilli</taxon>
        <taxon>Bacillales</taxon>
        <taxon>Bacillaceae</taxon>
        <taxon>Caldifermentibacillus</taxon>
    </lineage>
</organism>
<dbReference type="EMBL" id="JBBYAK010000002">
    <property type="protein sequence ID" value="MEL3959377.1"/>
    <property type="molecule type" value="Genomic_DNA"/>
</dbReference>
<sequence length="732" mass="84341">MENLIEMKIVPKHELFYNESSNYGIYACDPNQPELIKLNAYKNITIKGNTVRLNLEQEYNAKLIEKEDKRYGAYYEIVSIYEDIPSDITEQRSYLMTLLTKNQVDAIYSAYPNQNIVELIKNNQLDISKIKGVGEKTYRKIKDKIIENIEFQKAYGFLEQYNVTSQLIIKLVKHFKSATLLIQKMQDNPYCITEVSGVGFKKADTIALNMGLDKQSKFRILAAIEFVVEDESNQGHTYIEKDNLVQKVRKIIQTDEYDYVEHSLIESQIKDTSKIIVVGDRVALKRNYNAEKYIAKHLKRLLQNNVELDFNVDEFIKEQEERFKITLTDEQKQFYYNIKKYRVNILAGYSGTGKSYNVQLLITLLDRLKISYRLLSPTGKAAKVLANYTNKETETIHRAIGLGLNQDEFIDKVIREEFVIVDETSMVDVQLCEKLLRKCVNENIRILFIGDPAQLVAVSSGNLLHDMINSKIIPLTQLTIVFRQKEGGALDIITRIRQNEKFVNNDFWGIKEFGDNCIVACVPQEKIAGGYNYYFNEYLKQFSSDDITVATPTKKGKLGTVEINNHIQHIVNPKSGNKKEKETGFDKIVFRVGDLVLNTKNSYRIDDIYEKPVDIVNGDIGKIIDIDFENKEIIVDFEFAKVPFGFNKASQLLHCWSMTTHKLQGSSNKVIIVIADKSHKFQLNANLLYTACSRTTDKLVILSQAETINYAMRKKANLQRNTFLEELLINDR</sequence>
<feature type="domain" description="ATP-dependent RecD2 DNA helicase-like helix-hairpin-helix" evidence="2">
    <location>
        <begin position="149"/>
        <end position="238"/>
    </location>
</feature>
<keyword evidence="5" id="KW-1185">Reference proteome</keyword>
<evidence type="ECO:0000313" key="4">
    <source>
        <dbReference type="EMBL" id="MEL3959377.1"/>
    </source>
</evidence>
<name>A0ABU9K2M8_9BACI</name>
<proteinExistence type="predicted"/>
<dbReference type="Gene3D" id="3.40.50.300">
    <property type="entry name" value="P-loop containing nucleotide triphosphate hydrolases"/>
    <property type="match status" value="2"/>
</dbReference>
<evidence type="ECO:0000259" key="1">
    <source>
        <dbReference type="Pfam" id="PF13538"/>
    </source>
</evidence>
<dbReference type="InterPro" id="IPR041451">
    <property type="entry name" value="RecD2_SH13"/>
</dbReference>